<reference evidence="2" key="2">
    <citation type="submission" date="2024-07" db="EMBL/GenBank/DDBJ databases">
        <title>Streptomyces haneummycinica sp. nov., a new antibiotic-producing actinobacterium isolated from marine sediment.</title>
        <authorList>
            <person name="Uemura M."/>
            <person name="Hamada M."/>
            <person name="Hirano S."/>
            <person name="Kobayashi K."/>
            <person name="Ohshiro T."/>
            <person name="Kobayashi T."/>
            <person name="Terahara T."/>
        </authorList>
    </citation>
    <scope>NUCLEOTIDE SEQUENCE</scope>
    <source>
        <strain evidence="2">KM77-8</strain>
    </source>
</reference>
<organism evidence="2">
    <name type="scientific">Streptomyces haneummycinicus</name>
    <dbReference type="NCBI Taxonomy" id="3074435"/>
    <lineage>
        <taxon>Bacteria</taxon>
        <taxon>Bacillati</taxon>
        <taxon>Actinomycetota</taxon>
        <taxon>Actinomycetes</taxon>
        <taxon>Kitasatosporales</taxon>
        <taxon>Streptomycetaceae</taxon>
        <taxon>Streptomyces</taxon>
    </lineage>
</organism>
<accession>A0AAT9HUN1</accession>
<sequence length="89" mass="8812">MSRGGDQAEADVDQGPAEAGAQAAGAHGRGGEAVGVGFRAEVGGAGVVQGETGFRMHRAASHSVRVGKAWVWTRTCSLSGVPGAGALPR</sequence>
<gene>
    <name evidence="2" type="ORF">SHKM778_77110</name>
</gene>
<proteinExistence type="predicted"/>
<dbReference type="EMBL" id="AP035768">
    <property type="protein sequence ID" value="BFO21323.1"/>
    <property type="molecule type" value="Genomic_DNA"/>
</dbReference>
<reference evidence="2" key="1">
    <citation type="submission" date="2024-06" db="EMBL/GenBank/DDBJ databases">
        <authorList>
            <consortium name="consrtm"/>
            <person name="Uemura M."/>
            <person name="Terahara T."/>
        </authorList>
    </citation>
    <scope>NUCLEOTIDE SEQUENCE</scope>
    <source>
        <strain evidence="2">KM77-8</strain>
    </source>
</reference>
<name>A0AAT9HUN1_9ACTN</name>
<evidence type="ECO:0000313" key="2">
    <source>
        <dbReference type="EMBL" id="BFO21323.1"/>
    </source>
</evidence>
<feature type="compositionally biased region" description="Low complexity" evidence="1">
    <location>
        <begin position="15"/>
        <end position="26"/>
    </location>
</feature>
<protein>
    <submittedName>
        <fullName evidence="2">Uncharacterized protein</fullName>
    </submittedName>
</protein>
<feature type="region of interest" description="Disordered" evidence="1">
    <location>
        <begin position="1"/>
        <end position="30"/>
    </location>
</feature>
<evidence type="ECO:0000256" key="1">
    <source>
        <dbReference type="SAM" id="MobiDB-lite"/>
    </source>
</evidence>
<dbReference type="AlphaFoldDB" id="A0AAT9HUN1"/>